<reference evidence="2 3" key="1">
    <citation type="submission" date="2023-03" db="EMBL/GenBank/DDBJ databases">
        <title>WGS of Gossypium arboreum.</title>
        <authorList>
            <person name="Yu D."/>
        </authorList>
    </citation>
    <scope>NUCLEOTIDE SEQUENCE [LARGE SCALE GENOMIC DNA]</scope>
    <source>
        <tissue evidence="2">Leaf</tissue>
    </source>
</reference>
<feature type="compositionally biased region" description="Basic and acidic residues" evidence="1">
    <location>
        <begin position="74"/>
        <end position="96"/>
    </location>
</feature>
<evidence type="ECO:0000313" key="2">
    <source>
        <dbReference type="EMBL" id="KAK5771886.1"/>
    </source>
</evidence>
<dbReference type="Proteomes" id="UP001358586">
    <property type="component" value="Chromosome 13"/>
</dbReference>
<evidence type="ECO:0000256" key="1">
    <source>
        <dbReference type="SAM" id="MobiDB-lite"/>
    </source>
</evidence>
<keyword evidence="3" id="KW-1185">Reference proteome</keyword>
<evidence type="ECO:0000313" key="3">
    <source>
        <dbReference type="Proteomes" id="UP001358586"/>
    </source>
</evidence>
<dbReference type="EMBL" id="JARKNE010000013">
    <property type="protein sequence ID" value="KAK5771886.1"/>
    <property type="molecule type" value="Genomic_DNA"/>
</dbReference>
<name>A0ABR0MF50_GOSAR</name>
<feature type="compositionally biased region" description="Basic residues" evidence="1">
    <location>
        <begin position="97"/>
        <end position="106"/>
    </location>
</feature>
<feature type="compositionally biased region" description="Basic residues" evidence="1">
    <location>
        <begin position="49"/>
        <end position="58"/>
    </location>
</feature>
<feature type="compositionally biased region" description="Basic and acidic residues" evidence="1">
    <location>
        <begin position="12"/>
        <end position="36"/>
    </location>
</feature>
<feature type="region of interest" description="Disordered" evidence="1">
    <location>
        <begin position="74"/>
        <end position="118"/>
    </location>
</feature>
<protein>
    <submittedName>
        <fullName evidence="2">Uncharacterized protein</fullName>
    </submittedName>
</protein>
<sequence>MMVVDSVVKLGLGKDKLESSKSKESGICKGNHEKDNGSGNCNDGGNGKPRVRKKKTNKKMGQFKVTKYLKKSTIKDDASKKEPKKLGLSKGKFEAKKAKRSKKKRGKYGDENNKVGPIRLNSNKAMELAELSARLPTMEQVSFVSELKEEVAMLILKLGSLMLTFFDTPEELPHLGKVGCASNFGKVVM</sequence>
<accession>A0ABR0MF50</accession>
<gene>
    <name evidence="2" type="ORF">PVK06_048140</name>
</gene>
<comment type="caution">
    <text evidence="2">The sequence shown here is derived from an EMBL/GenBank/DDBJ whole genome shotgun (WGS) entry which is preliminary data.</text>
</comment>
<proteinExistence type="predicted"/>
<feature type="region of interest" description="Disordered" evidence="1">
    <location>
        <begin position="1"/>
        <end position="62"/>
    </location>
</feature>
<organism evidence="2 3">
    <name type="scientific">Gossypium arboreum</name>
    <name type="common">Tree cotton</name>
    <name type="synonym">Gossypium nanking</name>
    <dbReference type="NCBI Taxonomy" id="29729"/>
    <lineage>
        <taxon>Eukaryota</taxon>
        <taxon>Viridiplantae</taxon>
        <taxon>Streptophyta</taxon>
        <taxon>Embryophyta</taxon>
        <taxon>Tracheophyta</taxon>
        <taxon>Spermatophyta</taxon>
        <taxon>Magnoliopsida</taxon>
        <taxon>eudicotyledons</taxon>
        <taxon>Gunneridae</taxon>
        <taxon>Pentapetalae</taxon>
        <taxon>rosids</taxon>
        <taxon>malvids</taxon>
        <taxon>Malvales</taxon>
        <taxon>Malvaceae</taxon>
        <taxon>Malvoideae</taxon>
        <taxon>Gossypium</taxon>
    </lineage>
</organism>